<dbReference type="EMBL" id="JXTC01000095">
    <property type="protein sequence ID" value="PON89293.1"/>
    <property type="molecule type" value="Genomic_DNA"/>
</dbReference>
<dbReference type="AlphaFoldDB" id="A0A2P5EUS9"/>
<keyword evidence="2" id="KW-1185">Reference proteome</keyword>
<protein>
    <submittedName>
        <fullName evidence="1">Uncharacterized protein</fullName>
    </submittedName>
</protein>
<dbReference type="Proteomes" id="UP000237000">
    <property type="component" value="Unassembled WGS sequence"/>
</dbReference>
<organism evidence="1 2">
    <name type="scientific">Trema orientale</name>
    <name type="common">Charcoal tree</name>
    <name type="synonym">Celtis orientalis</name>
    <dbReference type="NCBI Taxonomy" id="63057"/>
    <lineage>
        <taxon>Eukaryota</taxon>
        <taxon>Viridiplantae</taxon>
        <taxon>Streptophyta</taxon>
        <taxon>Embryophyta</taxon>
        <taxon>Tracheophyta</taxon>
        <taxon>Spermatophyta</taxon>
        <taxon>Magnoliopsida</taxon>
        <taxon>eudicotyledons</taxon>
        <taxon>Gunneridae</taxon>
        <taxon>Pentapetalae</taxon>
        <taxon>rosids</taxon>
        <taxon>fabids</taxon>
        <taxon>Rosales</taxon>
        <taxon>Cannabaceae</taxon>
        <taxon>Trema</taxon>
    </lineage>
</organism>
<sequence>MHSTLVLIFHFKNETEVLCSVKKKLMSEKKAWYRVNYLLFDRAAWSKRAFEVSSRRRIIPGDLLAIFPPLISVLYNLHIYKIHQYTNIYKLIKLSGKKLLLS</sequence>
<evidence type="ECO:0000313" key="1">
    <source>
        <dbReference type="EMBL" id="PON89293.1"/>
    </source>
</evidence>
<evidence type="ECO:0000313" key="2">
    <source>
        <dbReference type="Proteomes" id="UP000237000"/>
    </source>
</evidence>
<proteinExistence type="predicted"/>
<reference evidence="2" key="1">
    <citation type="submission" date="2016-06" db="EMBL/GenBank/DDBJ databases">
        <title>Parallel loss of symbiosis genes in relatives of nitrogen-fixing non-legume Parasponia.</title>
        <authorList>
            <person name="Van Velzen R."/>
            <person name="Holmer R."/>
            <person name="Bu F."/>
            <person name="Rutten L."/>
            <person name="Van Zeijl A."/>
            <person name="Liu W."/>
            <person name="Santuari L."/>
            <person name="Cao Q."/>
            <person name="Sharma T."/>
            <person name="Shen D."/>
            <person name="Roswanjaya Y."/>
            <person name="Wardhani T."/>
            <person name="Kalhor M.S."/>
            <person name="Jansen J."/>
            <person name="Van den Hoogen J."/>
            <person name="Gungor B."/>
            <person name="Hartog M."/>
            <person name="Hontelez J."/>
            <person name="Verver J."/>
            <person name="Yang W.-C."/>
            <person name="Schijlen E."/>
            <person name="Repin R."/>
            <person name="Schilthuizen M."/>
            <person name="Schranz E."/>
            <person name="Heidstra R."/>
            <person name="Miyata K."/>
            <person name="Fedorova E."/>
            <person name="Kohlen W."/>
            <person name="Bisseling T."/>
            <person name="Smit S."/>
            <person name="Geurts R."/>
        </authorList>
    </citation>
    <scope>NUCLEOTIDE SEQUENCE [LARGE SCALE GENOMIC DNA]</scope>
    <source>
        <strain evidence="2">cv. RG33-2</strain>
    </source>
</reference>
<dbReference type="InParanoid" id="A0A2P5EUS9"/>
<accession>A0A2P5EUS9</accession>
<name>A0A2P5EUS9_TREOI</name>
<comment type="caution">
    <text evidence="1">The sequence shown here is derived from an EMBL/GenBank/DDBJ whole genome shotgun (WGS) entry which is preliminary data.</text>
</comment>
<gene>
    <name evidence="1" type="ORF">TorRG33x02_148360</name>
</gene>